<feature type="region of interest" description="Disordered" evidence="1">
    <location>
        <begin position="171"/>
        <end position="238"/>
    </location>
</feature>
<evidence type="ECO:0000256" key="2">
    <source>
        <dbReference type="SAM" id="SignalP"/>
    </source>
</evidence>
<reference evidence="5" key="1">
    <citation type="submission" date="2023-01" db="EMBL/GenBank/DDBJ databases">
        <title>Key to firefly adult light organ development and bioluminescence: homeobox transcription factors regulate luciferase expression and transportation to peroxisome.</title>
        <authorList>
            <person name="Fu X."/>
        </authorList>
    </citation>
    <scope>NUCLEOTIDE SEQUENCE [LARGE SCALE GENOMIC DNA]</scope>
</reference>
<feature type="domain" description="DUF4774" evidence="3">
    <location>
        <begin position="755"/>
        <end position="797"/>
    </location>
</feature>
<sequence length="810" mass="90343">MMILILMLAVPLAYSKPHVAPNPNLQRDIVQLTETEPKITYLPYYGGAKGQTLKLTELSNGSVNMEIIKTTPETETSTEIQPSELEMPQLPQRPISEFANNLRNIHKTALNIIRIQEEAKKRGEIDDDDEAEYRENLESLHLSAGKLAEMQNDDDEEFNFNENTDLNQWLARKKSTKKDTNKKKEEEKKKKEEEEKRKEEEEEQKRKEENKRKEEEKEIEETTVGKDEDVGNESPEDTAVAEAKPVGLAIAGFGGIAASKPIATAVVGPGGLAVARPVGTAIAGVSPDQELVPIYAESDSSSYSKKDMSKEQKKKLSNTEYLNKIIQRYHQRSLRLWRRYSLAVVTTILISAMLPKYFVLVLSVLVTIVHGAAKQRRNENSRDEIPKRYSLPLGPPVQYNPNQYPVGVDPQYQFNYVPNKQYYPNNQPPFILYGGAGVPGQQFLYRPGSPPPGNFLIPQPGPDVMYGNPQTPVFTAGYPKPAHIPPIEKDAEEVPNLAGNHRPTRTGRPNYQSKLPVRPQRIETFDEVESGEEVDDFEQAEKNPNNFYPKKAFPNRPVLKPGQQFFILNGNTLFSNVPLEEEPIPQQQFGRSAPRITSARTGKQRQSDTAKQSSKKAPAKTVQKESENHVSLNNAADFKEDDGFLREPIEAVQQVPLILPHPHHPHLPLSPYLLPNPIEEQLQYARNFHFNPGLAPYNPYYEPAPYPYVVTYDPDEKEDDDTVTIDAKSESEEEKKVEESTTVSTTDEPSISQSKPSALAVSGVGGVASAGPKGTALVGNKGLAVASPEATAVAGPTKDESDQKSKTKKE</sequence>
<proteinExistence type="predicted"/>
<feature type="region of interest" description="Disordered" evidence="1">
    <location>
        <begin position="582"/>
        <end position="635"/>
    </location>
</feature>
<dbReference type="PANTHER" id="PTHR36812:SF9">
    <property type="entry name" value="MYB-LIKE PROTEIN X ISOFORM X1"/>
    <property type="match status" value="1"/>
</dbReference>
<protein>
    <recommendedName>
        <fullName evidence="3">DUF4774 domain-containing protein</fullName>
    </recommendedName>
</protein>
<accession>A0AAN7SGS9</accession>
<feature type="compositionally biased region" description="Acidic residues" evidence="1">
    <location>
        <begin position="528"/>
        <end position="538"/>
    </location>
</feature>
<dbReference type="PANTHER" id="PTHR36812">
    <property type="entry name" value="NEUROFILAMENT TRIPLET M PROTEIN-LIKE PROTEIN"/>
    <property type="match status" value="1"/>
</dbReference>
<dbReference type="EMBL" id="JARPUR010000003">
    <property type="protein sequence ID" value="KAK4879224.1"/>
    <property type="molecule type" value="Genomic_DNA"/>
</dbReference>
<dbReference type="InterPro" id="IPR031942">
    <property type="entry name" value="DUF4774"/>
</dbReference>
<name>A0AAN7SGS9_9COLE</name>
<evidence type="ECO:0000313" key="4">
    <source>
        <dbReference type="EMBL" id="KAK4879224.1"/>
    </source>
</evidence>
<keyword evidence="2" id="KW-0732">Signal</keyword>
<dbReference type="Proteomes" id="UP001353858">
    <property type="component" value="Unassembled WGS sequence"/>
</dbReference>
<feature type="chain" id="PRO_5043011133" description="DUF4774 domain-containing protein" evidence="2">
    <location>
        <begin position="16"/>
        <end position="810"/>
    </location>
</feature>
<keyword evidence="5" id="KW-1185">Reference proteome</keyword>
<dbReference type="AlphaFoldDB" id="A0AAN7SGS9"/>
<feature type="compositionally biased region" description="Basic and acidic residues" evidence="1">
    <location>
        <begin position="727"/>
        <end position="739"/>
    </location>
</feature>
<evidence type="ECO:0000259" key="3">
    <source>
        <dbReference type="Pfam" id="PF15999"/>
    </source>
</evidence>
<gene>
    <name evidence="4" type="ORF">RN001_007370</name>
</gene>
<feature type="compositionally biased region" description="Basic and acidic residues" evidence="1">
    <location>
        <begin position="177"/>
        <end position="216"/>
    </location>
</feature>
<comment type="caution">
    <text evidence="4">The sequence shown here is derived from an EMBL/GenBank/DDBJ whole genome shotgun (WGS) entry which is preliminary data.</text>
</comment>
<feature type="signal peptide" evidence="2">
    <location>
        <begin position="1"/>
        <end position="15"/>
    </location>
</feature>
<dbReference type="Pfam" id="PF15999">
    <property type="entry name" value="DUF4774"/>
    <property type="match status" value="2"/>
</dbReference>
<feature type="domain" description="DUF4774" evidence="3">
    <location>
        <begin position="240"/>
        <end position="285"/>
    </location>
</feature>
<feature type="region of interest" description="Disordered" evidence="1">
    <location>
        <begin position="716"/>
        <end position="810"/>
    </location>
</feature>
<feature type="region of interest" description="Disordered" evidence="1">
    <location>
        <begin position="528"/>
        <end position="555"/>
    </location>
</feature>
<feature type="compositionally biased region" description="Basic and acidic residues" evidence="1">
    <location>
        <begin position="797"/>
        <end position="810"/>
    </location>
</feature>
<evidence type="ECO:0000313" key="5">
    <source>
        <dbReference type="Proteomes" id="UP001353858"/>
    </source>
</evidence>
<feature type="compositionally biased region" description="Polar residues" evidence="1">
    <location>
        <begin position="747"/>
        <end position="756"/>
    </location>
</feature>
<evidence type="ECO:0000256" key="1">
    <source>
        <dbReference type="SAM" id="MobiDB-lite"/>
    </source>
</evidence>
<organism evidence="4 5">
    <name type="scientific">Aquatica leii</name>
    <dbReference type="NCBI Taxonomy" id="1421715"/>
    <lineage>
        <taxon>Eukaryota</taxon>
        <taxon>Metazoa</taxon>
        <taxon>Ecdysozoa</taxon>
        <taxon>Arthropoda</taxon>
        <taxon>Hexapoda</taxon>
        <taxon>Insecta</taxon>
        <taxon>Pterygota</taxon>
        <taxon>Neoptera</taxon>
        <taxon>Endopterygota</taxon>
        <taxon>Coleoptera</taxon>
        <taxon>Polyphaga</taxon>
        <taxon>Elateriformia</taxon>
        <taxon>Elateroidea</taxon>
        <taxon>Lampyridae</taxon>
        <taxon>Luciolinae</taxon>
        <taxon>Aquatica</taxon>
    </lineage>
</organism>